<dbReference type="Proteomes" id="UP000178344">
    <property type="component" value="Unassembled WGS sequence"/>
</dbReference>
<evidence type="ECO:0008006" key="3">
    <source>
        <dbReference type="Google" id="ProtNLM"/>
    </source>
</evidence>
<proteinExistence type="predicted"/>
<dbReference type="InterPro" id="IPR005883">
    <property type="entry name" value="PilM"/>
</dbReference>
<evidence type="ECO:0000313" key="2">
    <source>
        <dbReference type="Proteomes" id="UP000178344"/>
    </source>
</evidence>
<dbReference type="CDD" id="cd24049">
    <property type="entry name" value="ASKHA_NBD_PilM"/>
    <property type="match status" value="1"/>
</dbReference>
<dbReference type="Gene3D" id="3.30.1490.300">
    <property type="match status" value="1"/>
</dbReference>
<dbReference type="EMBL" id="MFKQ01000009">
    <property type="protein sequence ID" value="OGG47468.1"/>
    <property type="molecule type" value="Genomic_DNA"/>
</dbReference>
<sequence>MKHIVPGKKRGVFERIFPPPKFLRMPAVGVDISDSSVKCIEIVEQGNTKRLGRFGELPIPDGAISRGMIQNSAALIKVLADLRATHHLNFIRASLPEEHVYVFQTLMPDDTPHEQIRTTLEFQLEEHVPIAPRDAVFDYEVMQHREAGQGHLYIDVSVYPKGVVQSYLDAFRAAKLTPLSFEVEAHAVARAVLPRGDTGAVMLVDFGRLRTGIAVVSNGFLEFTTTVPLGGQPISTAIIEYLKIPPGEVDKIKNERGILGMREHKELYSALVNTVSLLRDEINKHVIYWNTHKDTDGNANSRIEKILLCGGGANLAGLPEYLSGTMRIPTEVVNVWRNAFSFEEVIPELTHAESLSYATAIGLALQGTNHD</sequence>
<reference evidence="1 2" key="1">
    <citation type="journal article" date="2016" name="Nat. Commun.">
        <title>Thousands of microbial genomes shed light on interconnected biogeochemical processes in an aquifer system.</title>
        <authorList>
            <person name="Anantharaman K."/>
            <person name="Brown C.T."/>
            <person name="Hug L.A."/>
            <person name="Sharon I."/>
            <person name="Castelle C.J."/>
            <person name="Probst A.J."/>
            <person name="Thomas B.C."/>
            <person name="Singh A."/>
            <person name="Wilkins M.J."/>
            <person name="Karaoz U."/>
            <person name="Brodie E.L."/>
            <person name="Williams K.H."/>
            <person name="Hubbard S.S."/>
            <person name="Banfield J.F."/>
        </authorList>
    </citation>
    <scope>NUCLEOTIDE SEQUENCE [LARGE SCALE GENOMIC DNA]</scope>
</reference>
<gene>
    <name evidence="1" type="ORF">A2671_00750</name>
</gene>
<dbReference type="Pfam" id="PF11104">
    <property type="entry name" value="PilM_2"/>
    <property type="match status" value="1"/>
</dbReference>
<comment type="caution">
    <text evidence="1">The sequence shown here is derived from an EMBL/GenBank/DDBJ whole genome shotgun (WGS) entry which is preliminary data.</text>
</comment>
<organism evidence="1 2">
    <name type="scientific">Candidatus Kaiserbacteria bacterium RIFCSPHIGHO2_01_FULL_49_13</name>
    <dbReference type="NCBI Taxonomy" id="1798477"/>
    <lineage>
        <taxon>Bacteria</taxon>
        <taxon>Candidatus Kaiseribacteriota</taxon>
    </lineage>
</organism>
<evidence type="ECO:0000313" key="1">
    <source>
        <dbReference type="EMBL" id="OGG47468.1"/>
    </source>
</evidence>
<accession>A0A1F6CE34</accession>
<dbReference type="AlphaFoldDB" id="A0A1F6CE34"/>
<dbReference type="PANTHER" id="PTHR32432:SF3">
    <property type="entry name" value="ETHANOLAMINE UTILIZATION PROTEIN EUTJ"/>
    <property type="match status" value="1"/>
</dbReference>
<dbReference type="InterPro" id="IPR043129">
    <property type="entry name" value="ATPase_NBD"/>
</dbReference>
<dbReference type="SUPFAM" id="SSF53067">
    <property type="entry name" value="Actin-like ATPase domain"/>
    <property type="match status" value="2"/>
</dbReference>
<dbReference type="InterPro" id="IPR050696">
    <property type="entry name" value="FtsA/MreB"/>
</dbReference>
<dbReference type="Gene3D" id="3.30.420.40">
    <property type="match status" value="2"/>
</dbReference>
<name>A0A1F6CE34_9BACT</name>
<protein>
    <recommendedName>
        <fullName evidence="3">SHS2 domain-containing protein</fullName>
    </recommendedName>
</protein>
<dbReference type="PANTHER" id="PTHR32432">
    <property type="entry name" value="CELL DIVISION PROTEIN FTSA-RELATED"/>
    <property type="match status" value="1"/>
</dbReference>
<dbReference type="PIRSF" id="PIRSF019169">
    <property type="entry name" value="PilM"/>
    <property type="match status" value="1"/>
</dbReference>